<dbReference type="SUPFAM" id="SSF110849">
    <property type="entry name" value="ParB/Sulfiredoxin"/>
    <property type="match status" value="1"/>
</dbReference>
<dbReference type="SUPFAM" id="SSF109709">
    <property type="entry name" value="KorB DNA-binding domain-like"/>
    <property type="match status" value="1"/>
</dbReference>
<gene>
    <name evidence="3" type="primary">repB</name>
    <name evidence="3" type="ORF">OA50_03724</name>
</gene>
<evidence type="ECO:0000256" key="1">
    <source>
        <dbReference type="ARBA" id="ARBA00006295"/>
    </source>
</evidence>
<dbReference type="GO" id="GO:0005694">
    <property type="term" value="C:chromosome"/>
    <property type="evidence" value="ECO:0007669"/>
    <property type="project" value="TreeGrafter"/>
</dbReference>
<dbReference type="InterPro" id="IPR003115">
    <property type="entry name" value="ParB_N"/>
</dbReference>
<keyword evidence="4" id="KW-1185">Reference proteome</keyword>
<evidence type="ECO:0000259" key="2">
    <source>
        <dbReference type="SMART" id="SM00470"/>
    </source>
</evidence>
<dbReference type="OrthoDB" id="7908920at2"/>
<dbReference type="Gene3D" id="3.90.1530.30">
    <property type="match status" value="1"/>
</dbReference>
<dbReference type="CDD" id="cd16405">
    <property type="entry name" value="RepB_like_N"/>
    <property type="match status" value="1"/>
</dbReference>
<dbReference type="Gene3D" id="1.10.10.2830">
    <property type="match status" value="1"/>
</dbReference>
<dbReference type="InterPro" id="IPR004437">
    <property type="entry name" value="ParB/RepB/Spo0J"/>
</dbReference>
<dbReference type="SMART" id="SM00470">
    <property type="entry name" value="ParB"/>
    <property type="match status" value="1"/>
</dbReference>
<feature type="domain" description="ParB-like N-terminal" evidence="2">
    <location>
        <begin position="46"/>
        <end position="137"/>
    </location>
</feature>
<dbReference type="Pfam" id="PF07506">
    <property type="entry name" value="RepB"/>
    <property type="match status" value="1"/>
</dbReference>
<dbReference type="PANTHER" id="PTHR33375:SF1">
    <property type="entry name" value="CHROMOSOME-PARTITIONING PROTEIN PARB-RELATED"/>
    <property type="match status" value="1"/>
</dbReference>
<dbReference type="RefSeq" id="WP_043144522.1">
    <property type="nucleotide sequence ID" value="NZ_JBHLXX010000015.1"/>
</dbReference>
<dbReference type="NCBIfam" id="TIGR00180">
    <property type="entry name" value="parB_part"/>
    <property type="match status" value="1"/>
</dbReference>
<evidence type="ECO:0000313" key="3">
    <source>
        <dbReference type="EMBL" id="KHQ51562.1"/>
    </source>
</evidence>
<accession>A0A0B3RU07</accession>
<evidence type="ECO:0000313" key="4">
    <source>
        <dbReference type="Proteomes" id="UP000030960"/>
    </source>
</evidence>
<dbReference type="Proteomes" id="UP000030960">
    <property type="component" value="Unassembled WGS sequence"/>
</dbReference>
<accession>A0A225QL80</accession>
<reference evidence="3 4" key="1">
    <citation type="submission" date="2014-10" db="EMBL/GenBank/DDBJ databases">
        <title>Genome sequence of Ponticoccus sp. strain UMTAT08 isolated from clonal culture of toxic dinoflagellate Alexandrium tamiyavanichii.</title>
        <authorList>
            <person name="Gan H.Y."/>
            <person name="Muhd D.-D."/>
            <person name="Mohd Noor M.E."/>
            <person name="Yeong Y.S."/>
            <person name="Usup G."/>
        </authorList>
    </citation>
    <scope>NUCLEOTIDE SEQUENCE [LARGE SCALE GENOMIC DNA]</scope>
    <source>
        <strain evidence="3 4">UMTAT08</strain>
    </source>
</reference>
<sequence>MARKGILSTDAKATPARRNAAERLMPRGTVGALQSSLSKLQENAVQDIDPALIHDAGVADRLGTDETADDSLRESLRVYGQQVPVLVRPRADQPGHFDIVYGRRRVIALRELGQAVKAMVRHLDDKALVLAQGQENTARQDLSFIEKASFAAQLDALDYDRQTVADALSIDLPMVSRMLKVGRAFDVEFLRQIGSAPGIGRERWLKLAEAMQNETLRERVEARMETLAYVDGSDARFEQVLAWATGAKAPKETKAPPLPSRKITGPDGIPLARVKRSDKGLTMTTTGDFALWLDSHAEALVKELHDRWKKDRSED</sequence>
<dbReference type="Pfam" id="PF02195">
    <property type="entry name" value="ParB_N"/>
    <property type="match status" value="1"/>
</dbReference>
<name>A0A0B3RU07_9RHOB</name>
<protein>
    <submittedName>
        <fullName evidence="3">Plasmid partitioning protein RepB-8</fullName>
    </submittedName>
</protein>
<comment type="similarity">
    <text evidence="1">Belongs to the ParB family.</text>
</comment>
<comment type="caution">
    <text evidence="3">The sequence shown here is derived from an EMBL/GenBank/DDBJ whole genome shotgun (WGS) entry which is preliminary data.</text>
</comment>
<dbReference type="InterPro" id="IPR050336">
    <property type="entry name" value="Chromosome_partition/occlusion"/>
</dbReference>
<dbReference type="PANTHER" id="PTHR33375">
    <property type="entry name" value="CHROMOSOME-PARTITIONING PROTEIN PARB-RELATED"/>
    <property type="match status" value="1"/>
</dbReference>
<dbReference type="InterPro" id="IPR011111">
    <property type="entry name" value="Plasmid_RepB"/>
</dbReference>
<dbReference type="AlphaFoldDB" id="A0A0B3RU07"/>
<organism evidence="3 4">
    <name type="scientific">Mameliella alba</name>
    <dbReference type="NCBI Taxonomy" id="561184"/>
    <lineage>
        <taxon>Bacteria</taxon>
        <taxon>Pseudomonadati</taxon>
        <taxon>Pseudomonadota</taxon>
        <taxon>Alphaproteobacteria</taxon>
        <taxon>Rhodobacterales</taxon>
        <taxon>Roseobacteraceae</taxon>
        <taxon>Mameliella</taxon>
    </lineage>
</organism>
<dbReference type="PATRIC" id="fig|1515334.3.peg.3746"/>
<dbReference type="NCBIfam" id="TIGR03454">
    <property type="entry name" value="partition_RepB"/>
    <property type="match status" value="1"/>
</dbReference>
<proteinExistence type="inferred from homology"/>
<dbReference type="InterPro" id="IPR036086">
    <property type="entry name" value="ParB/Sulfiredoxin_sf"/>
</dbReference>
<dbReference type="InterPro" id="IPR017819">
    <property type="entry name" value="Plasmid_partition_RepB"/>
</dbReference>
<dbReference type="InterPro" id="IPR037972">
    <property type="entry name" value="RepB_N"/>
</dbReference>
<dbReference type="EMBL" id="JSUQ01000016">
    <property type="protein sequence ID" value="KHQ51562.1"/>
    <property type="molecule type" value="Genomic_DNA"/>
</dbReference>
<dbReference type="GO" id="GO:0003677">
    <property type="term" value="F:DNA binding"/>
    <property type="evidence" value="ECO:0007669"/>
    <property type="project" value="InterPro"/>
</dbReference>
<dbReference type="GO" id="GO:0007059">
    <property type="term" value="P:chromosome segregation"/>
    <property type="evidence" value="ECO:0007669"/>
    <property type="project" value="TreeGrafter"/>
</dbReference>